<dbReference type="InterPro" id="IPR050559">
    <property type="entry name" value="P-Pant_transferase_sf"/>
</dbReference>
<dbReference type="PANTHER" id="PTHR12215">
    <property type="entry name" value="PHOSPHOPANTETHEINE TRANSFERASE"/>
    <property type="match status" value="1"/>
</dbReference>
<dbReference type="GO" id="GO:0005829">
    <property type="term" value="C:cytosol"/>
    <property type="evidence" value="ECO:0007669"/>
    <property type="project" value="TreeGrafter"/>
</dbReference>
<evidence type="ECO:0000256" key="3">
    <source>
        <dbReference type="SAM" id="MobiDB-lite"/>
    </source>
</evidence>
<dbReference type="GO" id="GO:0008897">
    <property type="term" value="F:holo-[acyl-carrier-protein] synthase activity"/>
    <property type="evidence" value="ECO:0007669"/>
    <property type="project" value="UniProtKB-EC"/>
</dbReference>
<dbReference type="EC" id="2.7.8.7" evidence="1"/>
<gene>
    <name evidence="4" type="ORF">ARMOST_07370</name>
</gene>
<keyword evidence="5" id="KW-1185">Reference proteome</keyword>
<feature type="region of interest" description="Disordered" evidence="3">
    <location>
        <begin position="1"/>
        <end position="21"/>
    </location>
</feature>
<dbReference type="Gene3D" id="3.90.470.20">
    <property type="entry name" value="4'-phosphopantetheinyl transferase domain"/>
    <property type="match status" value="1"/>
</dbReference>
<dbReference type="GO" id="GO:0000287">
    <property type="term" value="F:magnesium ion binding"/>
    <property type="evidence" value="ECO:0007669"/>
    <property type="project" value="InterPro"/>
</dbReference>
<dbReference type="OMA" id="GWEFRVF"/>
<dbReference type="PANTHER" id="PTHR12215:SF10">
    <property type="entry name" value="L-AMINOADIPATE-SEMIALDEHYDE DEHYDROGENASE-PHOSPHOPANTETHEINYL TRANSFERASE"/>
    <property type="match status" value="1"/>
</dbReference>
<evidence type="ECO:0000313" key="5">
    <source>
        <dbReference type="Proteomes" id="UP000219338"/>
    </source>
</evidence>
<feature type="compositionally biased region" description="Polar residues" evidence="3">
    <location>
        <begin position="1"/>
        <end position="13"/>
    </location>
</feature>
<dbReference type="GO" id="GO:0019878">
    <property type="term" value="P:lysine biosynthetic process via aminoadipic acid"/>
    <property type="evidence" value="ECO:0007669"/>
    <property type="project" value="TreeGrafter"/>
</dbReference>
<dbReference type="STRING" id="47428.A0A284R5M3"/>
<dbReference type="Proteomes" id="UP000219338">
    <property type="component" value="Unassembled WGS sequence"/>
</dbReference>
<dbReference type="EMBL" id="FUEG01000004">
    <property type="protein sequence ID" value="SJL04013.1"/>
    <property type="molecule type" value="Genomic_DNA"/>
</dbReference>
<accession>A0A284R5M3</accession>
<proteinExistence type="predicted"/>
<name>A0A284R5M3_ARMOS</name>
<dbReference type="OrthoDB" id="26719at2759"/>
<keyword evidence="2" id="KW-0808">Transferase</keyword>
<evidence type="ECO:0000313" key="4">
    <source>
        <dbReference type="EMBL" id="SJL04013.1"/>
    </source>
</evidence>
<protein>
    <recommendedName>
        <fullName evidence="1">holo-[acyl-carrier-protein] synthase</fullName>
        <ecNumber evidence="1">2.7.8.7</ecNumber>
    </recommendedName>
</protein>
<dbReference type="InterPro" id="IPR037143">
    <property type="entry name" value="4-PPantetheinyl_Trfase_dom_sf"/>
</dbReference>
<dbReference type="SUPFAM" id="SSF56214">
    <property type="entry name" value="4'-phosphopantetheinyl transferase"/>
    <property type="match status" value="1"/>
</dbReference>
<sequence length="337" mass="38316">MSGTAGPSVNNTVPSSHLSLVPPPQSLAQDCPILIWMLSLNREYTAEEYEACYTFLKDYTDHVDLGPYNAEDADSFRHLITQLLPVLMMRHRRIPRSKWRDQVTQNGKHWIEQLPDDMPPEKFLYSMIGYHIECGPSLCGIAMTQGPQKRVVNIGLGIKQLTVEPRGISVAVYLESLSHKLTPNEMALIPVDEGDEIALRRLTIILALKEAYIHAIGQPIGFDYSRLEFNVPEGKAWGDGHPLQGWEFRIWSAALGVARGDRLVEEQYQCVCAFFRGTKESTFLWKDERKALDTWVQFINIDQMIKELVTDMYLLYCAGIPLTYTVEAVYNTTYVPT</sequence>
<reference evidence="5" key="1">
    <citation type="journal article" date="2017" name="Nat. Ecol. Evol.">
        <title>Genome expansion and lineage-specific genetic innovations in the forest pathogenic fungi Armillaria.</title>
        <authorList>
            <person name="Sipos G."/>
            <person name="Prasanna A.N."/>
            <person name="Walter M.C."/>
            <person name="O'Connor E."/>
            <person name="Balint B."/>
            <person name="Krizsan K."/>
            <person name="Kiss B."/>
            <person name="Hess J."/>
            <person name="Varga T."/>
            <person name="Slot J."/>
            <person name="Riley R."/>
            <person name="Boka B."/>
            <person name="Rigling D."/>
            <person name="Barry K."/>
            <person name="Lee J."/>
            <person name="Mihaltcheva S."/>
            <person name="LaButti K."/>
            <person name="Lipzen A."/>
            <person name="Waldron R."/>
            <person name="Moloney N.M."/>
            <person name="Sperisen C."/>
            <person name="Kredics L."/>
            <person name="Vagvoelgyi C."/>
            <person name="Patrignani A."/>
            <person name="Fitzpatrick D."/>
            <person name="Nagy I."/>
            <person name="Doyle S."/>
            <person name="Anderson J.B."/>
            <person name="Grigoriev I.V."/>
            <person name="Gueldener U."/>
            <person name="Muensterkoetter M."/>
            <person name="Nagy L.G."/>
        </authorList>
    </citation>
    <scope>NUCLEOTIDE SEQUENCE [LARGE SCALE GENOMIC DNA]</scope>
    <source>
        <strain evidence="5">C18/9</strain>
    </source>
</reference>
<organism evidence="4 5">
    <name type="scientific">Armillaria ostoyae</name>
    <name type="common">Armillaria root rot fungus</name>
    <dbReference type="NCBI Taxonomy" id="47428"/>
    <lineage>
        <taxon>Eukaryota</taxon>
        <taxon>Fungi</taxon>
        <taxon>Dikarya</taxon>
        <taxon>Basidiomycota</taxon>
        <taxon>Agaricomycotina</taxon>
        <taxon>Agaricomycetes</taxon>
        <taxon>Agaricomycetidae</taxon>
        <taxon>Agaricales</taxon>
        <taxon>Marasmiineae</taxon>
        <taxon>Physalacriaceae</taxon>
        <taxon>Armillaria</taxon>
    </lineage>
</organism>
<dbReference type="AlphaFoldDB" id="A0A284R5M3"/>
<evidence type="ECO:0000256" key="1">
    <source>
        <dbReference type="ARBA" id="ARBA00013172"/>
    </source>
</evidence>
<evidence type="ECO:0000256" key="2">
    <source>
        <dbReference type="ARBA" id="ARBA00022679"/>
    </source>
</evidence>